<accession>A0A5Q5BH76</accession>
<keyword evidence="3" id="KW-0472">Membrane</keyword>
<dbReference type="InterPro" id="IPR036249">
    <property type="entry name" value="Thioredoxin-like_sf"/>
</dbReference>
<feature type="transmembrane region" description="Helical" evidence="3">
    <location>
        <begin position="101"/>
        <end position="121"/>
    </location>
</feature>
<sequence length="313" mass="34769">MMRHQTLREADHPGHVAHAQFIAGRQRRGDRQPGGITQAAGGRGRGSHRVAIWHRGPDLLRVGQVQTQQIAGIQRLTHIHILKYVDMKTKGLSSILANTRVLLTIFVIAVATVATAVFLSVRDSGSAAEVALDGSLAGQTVRDNSHRLNSVPDSDVYFVEFLDFECEGCRALYPVVEQLRAEYGDRVNFVLRYFPLRSHFNAERAARAVEAAAQQGQLEAMYKKMYETQAQWGEQQVPADDVFRGFAQQLGLDMSTFDATYNDPATLERIQLDISDGTALGVQGTPTFFINDERIQPRSYEDLTTALDQALAR</sequence>
<dbReference type="Gene3D" id="3.40.30.10">
    <property type="entry name" value="Glutaredoxin"/>
    <property type="match status" value="1"/>
</dbReference>
<evidence type="ECO:0000256" key="3">
    <source>
        <dbReference type="SAM" id="Phobius"/>
    </source>
</evidence>
<dbReference type="PANTHER" id="PTHR13887">
    <property type="entry name" value="GLUTATHIONE S-TRANSFERASE KAPPA"/>
    <property type="match status" value="1"/>
</dbReference>
<name>A0A5Q5BH76_MYCSS</name>
<proteinExistence type="inferred from homology"/>
<dbReference type="EMBL" id="CP000384">
    <property type="protein sequence ID" value="ABG07580.1"/>
    <property type="molecule type" value="Genomic_DNA"/>
</dbReference>
<evidence type="ECO:0000256" key="1">
    <source>
        <dbReference type="ARBA" id="ARBA00005791"/>
    </source>
</evidence>
<evidence type="ECO:0000259" key="4">
    <source>
        <dbReference type="PROSITE" id="PS51352"/>
    </source>
</evidence>
<evidence type="ECO:0000256" key="2">
    <source>
        <dbReference type="SAM" id="MobiDB-lite"/>
    </source>
</evidence>
<feature type="domain" description="Thioredoxin" evidence="4">
    <location>
        <begin position="121"/>
        <end position="312"/>
    </location>
</feature>
<dbReference type="PANTHER" id="PTHR13887:SF55">
    <property type="entry name" value="SLR0313 PROTEIN"/>
    <property type="match status" value="1"/>
</dbReference>
<protein>
    <submittedName>
        <fullName evidence="5">DSBA oxidoreductase</fullName>
    </submittedName>
</protein>
<reference evidence="5" key="1">
    <citation type="submission" date="2006-06" db="EMBL/GenBank/DDBJ databases">
        <title>Complete sequence of chromosome of Mycobacterium sp. MCS.</title>
        <authorList>
            <consortium name="US DOE Joint Genome Institute"/>
            <person name="Copeland A."/>
            <person name="Lucas S."/>
            <person name="Lapidus A."/>
            <person name="Barry K."/>
            <person name="Detter J.C."/>
            <person name="Glavina del Rio T."/>
            <person name="Hammon N."/>
            <person name="Israni S."/>
            <person name="Dalin E."/>
            <person name="Tice H."/>
            <person name="Pitluck S."/>
            <person name="Martinez M."/>
            <person name="Schmutz J."/>
            <person name="Larimer F."/>
            <person name="Land M."/>
            <person name="Hauser L."/>
            <person name="Kyrpides N."/>
            <person name="Kim E."/>
            <person name="Miller C.D."/>
            <person name="Hughes J.E."/>
            <person name="Anderson A.J."/>
            <person name="Sims R.C."/>
            <person name="Richardson P."/>
        </authorList>
    </citation>
    <scope>NUCLEOTIDE SEQUENCE [LARGE SCALE GENOMIC DNA]</scope>
    <source>
        <strain evidence="5">MCS</strain>
    </source>
</reference>
<gene>
    <name evidence="5" type="ordered locus">Mmcs_1468</name>
</gene>
<keyword evidence="3" id="KW-0812">Transmembrane</keyword>
<feature type="region of interest" description="Disordered" evidence="2">
    <location>
        <begin position="23"/>
        <end position="47"/>
    </location>
</feature>
<dbReference type="InterPro" id="IPR012336">
    <property type="entry name" value="Thioredoxin-like_fold"/>
</dbReference>
<dbReference type="SUPFAM" id="SSF52833">
    <property type="entry name" value="Thioredoxin-like"/>
    <property type="match status" value="1"/>
</dbReference>
<dbReference type="InterPro" id="IPR013766">
    <property type="entry name" value="Thioredoxin_domain"/>
</dbReference>
<keyword evidence="3" id="KW-1133">Transmembrane helix</keyword>
<dbReference type="AlphaFoldDB" id="A0A5Q5BH76"/>
<comment type="similarity">
    <text evidence="1">Belongs to the thioredoxin family. DsbA subfamily.</text>
</comment>
<dbReference type="Pfam" id="PF13462">
    <property type="entry name" value="Thioredoxin_4"/>
    <property type="match status" value="1"/>
</dbReference>
<dbReference type="KEGG" id="mmc:Mmcs_1468"/>
<organism evidence="5">
    <name type="scientific">Mycobacterium sp. (strain MCS)</name>
    <dbReference type="NCBI Taxonomy" id="164756"/>
    <lineage>
        <taxon>Bacteria</taxon>
        <taxon>Bacillati</taxon>
        <taxon>Actinomycetota</taxon>
        <taxon>Actinomycetes</taxon>
        <taxon>Mycobacteriales</taxon>
        <taxon>Mycobacteriaceae</taxon>
        <taxon>Mycobacterium</taxon>
    </lineage>
</organism>
<dbReference type="GO" id="GO:0003824">
    <property type="term" value="F:catalytic activity"/>
    <property type="evidence" value="ECO:0007669"/>
    <property type="project" value="UniProtKB-ARBA"/>
</dbReference>
<dbReference type="PROSITE" id="PS51352">
    <property type="entry name" value="THIOREDOXIN_2"/>
    <property type="match status" value="1"/>
</dbReference>
<evidence type="ECO:0000313" key="5">
    <source>
        <dbReference type="EMBL" id="ABG07580.1"/>
    </source>
</evidence>